<proteinExistence type="predicted"/>
<dbReference type="Gene3D" id="3.30.420.10">
    <property type="entry name" value="Ribonuclease H-like superfamily/Ribonuclease H"/>
    <property type="match status" value="1"/>
</dbReference>
<dbReference type="InterPro" id="IPR012337">
    <property type="entry name" value="RNaseH-like_sf"/>
</dbReference>
<dbReference type="GeneID" id="22109721"/>
<sequence>MTASIGVDYSMSCPSVCIEKDGELQFFYIIGSEKLCHEFKVGRVSVRGLHYNPANINNEKKVKLRESHSDTERYMTLALLFEQYIPETTTDHAVFEAYAFGAKGRLAQMGENTGTLKAVLRAKGYKIETISPTTVKKYAFGSGKAEKEDMADVWFAEFGFHVHEYLACDKGKSPAADVIDSYYVLEAWKNAPEVTEVKG</sequence>
<dbReference type="Proteomes" id="UP000204140">
    <property type="component" value="Segment"/>
</dbReference>
<dbReference type="KEGG" id="vg:22109721"/>
<protein>
    <submittedName>
        <fullName evidence="1">Uncharacterized protein</fullName>
    </submittedName>
</protein>
<dbReference type="InterPro" id="IPR036397">
    <property type="entry name" value="RNaseH_sf"/>
</dbReference>
<dbReference type="RefSeq" id="YP_009099911.1">
    <property type="nucleotide sequence ID" value="NC_025429.1"/>
</dbReference>
<evidence type="ECO:0000313" key="2">
    <source>
        <dbReference type="Proteomes" id="UP000204140"/>
    </source>
</evidence>
<dbReference type="OrthoDB" id="23951at10239"/>
<dbReference type="EMBL" id="KM199770">
    <property type="protein sequence ID" value="AIK68385.1"/>
    <property type="molecule type" value="Genomic_DNA"/>
</dbReference>
<keyword evidence="2" id="KW-1185">Reference proteome</keyword>
<accession>A0A076YLY3</accession>
<organism evidence="1 2">
    <name type="scientific">Rhizobium phage vB_RleM_P10VF</name>
    <dbReference type="NCBI Taxonomy" id="1527770"/>
    <lineage>
        <taxon>Viruses</taxon>
        <taxon>Duplodnaviria</taxon>
        <taxon>Heunggongvirae</taxon>
        <taxon>Uroviricota</taxon>
        <taxon>Caudoviricetes</taxon>
        <taxon>Pootjesviridae</taxon>
        <taxon>Innesvirus</taxon>
        <taxon>Innesvirus P10VF</taxon>
    </lineage>
</organism>
<reference evidence="1 2" key="1">
    <citation type="submission" date="2014-07" db="EMBL/GenBank/DDBJ databases">
        <title>Isolation and characterization of Rhizobium leguminosarum phages from western Canadian soils and complete genome sequences of rhizobiophages vB_RleS_L338C and vB_RleM_P10VF.</title>
        <authorList>
            <person name="Restrepo-Cordoba M."/>
            <person name="Halmillawewa A.P."/>
            <person name="Perry B."/>
            <person name="Hynes M.F."/>
            <person name="Yost C.K."/>
        </authorList>
    </citation>
    <scope>NUCLEOTIDE SEQUENCE [LARGE SCALE GENOMIC DNA]</scope>
</reference>
<name>A0A076YLY3_9CAUD</name>
<dbReference type="GO" id="GO:0003676">
    <property type="term" value="F:nucleic acid binding"/>
    <property type="evidence" value="ECO:0007669"/>
    <property type="project" value="InterPro"/>
</dbReference>
<gene>
    <name evidence="1" type="ORF">P10VF_172</name>
</gene>
<dbReference type="SUPFAM" id="SSF53098">
    <property type="entry name" value="Ribonuclease H-like"/>
    <property type="match status" value="1"/>
</dbReference>
<evidence type="ECO:0000313" key="1">
    <source>
        <dbReference type="EMBL" id="AIK68385.1"/>
    </source>
</evidence>